<dbReference type="Proteomes" id="UP000003477">
    <property type="component" value="Unassembled WGS sequence"/>
</dbReference>
<proteinExistence type="predicted"/>
<gene>
    <name evidence="1" type="ORF">CWATWH0003_3750</name>
</gene>
<sequence>MTLNVSKVNLLLTGMVSKASFYISFSFRGVWGAFPPNQQHLYINNYTITV</sequence>
<name>G5J8H0_CROWT</name>
<dbReference type="EMBL" id="AESD01000551">
    <property type="protein sequence ID" value="EHJ11517.1"/>
    <property type="molecule type" value="Genomic_DNA"/>
</dbReference>
<organism evidence="1 2">
    <name type="scientific">Crocosphaera watsonii WH 0003</name>
    <dbReference type="NCBI Taxonomy" id="423471"/>
    <lineage>
        <taxon>Bacteria</taxon>
        <taxon>Bacillati</taxon>
        <taxon>Cyanobacteriota</taxon>
        <taxon>Cyanophyceae</taxon>
        <taxon>Oscillatoriophycideae</taxon>
        <taxon>Chroococcales</taxon>
        <taxon>Aphanothecaceae</taxon>
        <taxon>Crocosphaera</taxon>
    </lineage>
</organism>
<dbReference type="AlphaFoldDB" id="G5J8H0"/>
<evidence type="ECO:0000313" key="1">
    <source>
        <dbReference type="EMBL" id="EHJ11517.1"/>
    </source>
</evidence>
<evidence type="ECO:0000313" key="2">
    <source>
        <dbReference type="Proteomes" id="UP000003477"/>
    </source>
</evidence>
<protein>
    <submittedName>
        <fullName evidence="1">Uncharacterized protein</fullName>
    </submittedName>
</protein>
<reference evidence="1 2" key="1">
    <citation type="journal article" date="2011" name="Front. Microbiol.">
        <title>Two Strains of Crocosphaera watsonii with Highly Conserved Genomes are Distinguished by Strain-Specific Features.</title>
        <authorList>
            <person name="Bench S.R."/>
            <person name="Ilikchyan I.N."/>
            <person name="Tripp H.J."/>
            <person name="Zehr J.P."/>
        </authorList>
    </citation>
    <scope>NUCLEOTIDE SEQUENCE [LARGE SCALE GENOMIC DNA]</scope>
    <source>
        <strain evidence="1 2">WH 0003</strain>
    </source>
</reference>
<comment type="caution">
    <text evidence="1">The sequence shown here is derived from an EMBL/GenBank/DDBJ whole genome shotgun (WGS) entry which is preliminary data.</text>
</comment>
<accession>G5J8H0</accession>